<proteinExistence type="predicted"/>
<dbReference type="OrthoDB" id="9864291at2"/>
<dbReference type="RefSeq" id="WP_074498712.1">
    <property type="nucleotide sequence ID" value="NZ_FOBI01000002.1"/>
</dbReference>
<accession>A0A1H7JTD4</accession>
<protein>
    <submittedName>
        <fullName evidence="1">Uncharacterized protein</fullName>
    </submittedName>
</protein>
<dbReference type="EMBL" id="FOBI01000002">
    <property type="protein sequence ID" value="SEK77782.1"/>
    <property type="molecule type" value="Genomic_DNA"/>
</dbReference>
<gene>
    <name evidence="1" type="ORF">SAMN05216262_102344</name>
</gene>
<name>A0A1H7JTD4_9GAMM</name>
<keyword evidence="2" id="KW-1185">Reference proteome</keyword>
<dbReference type="Proteomes" id="UP000199297">
    <property type="component" value="Unassembled WGS sequence"/>
</dbReference>
<evidence type="ECO:0000313" key="2">
    <source>
        <dbReference type="Proteomes" id="UP000199297"/>
    </source>
</evidence>
<organism evidence="1 2">
    <name type="scientific">Colwellia chukchiensis</name>
    <dbReference type="NCBI Taxonomy" id="641665"/>
    <lineage>
        <taxon>Bacteria</taxon>
        <taxon>Pseudomonadati</taxon>
        <taxon>Pseudomonadota</taxon>
        <taxon>Gammaproteobacteria</taxon>
        <taxon>Alteromonadales</taxon>
        <taxon>Colwelliaceae</taxon>
        <taxon>Colwellia</taxon>
    </lineage>
</organism>
<reference evidence="2" key="1">
    <citation type="submission" date="2016-10" db="EMBL/GenBank/DDBJ databases">
        <authorList>
            <person name="Varghese N."/>
            <person name="Submissions S."/>
        </authorList>
    </citation>
    <scope>NUCLEOTIDE SEQUENCE [LARGE SCALE GENOMIC DNA]</scope>
    <source>
        <strain evidence="2">CGMCC 1.9127</strain>
    </source>
</reference>
<dbReference type="AlphaFoldDB" id="A0A1H7JTD4"/>
<evidence type="ECO:0000313" key="1">
    <source>
        <dbReference type="EMBL" id="SEK77782.1"/>
    </source>
</evidence>
<dbReference type="STRING" id="641665.GCA_002104455_01591"/>
<sequence>MIKIKVNTTNTPHYILSSDIKSAIDNEFSAENAIKIGKKYSNLIYGSSAHVISQNPKKIGLYPHDIAAIFKAINIDVEFSNEKGSILSIDHTISGIFQRNIGN</sequence>